<keyword evidence="1" id="KW-0472">Membrane</keyword>
<organism evidence="2 3">
    <name type="scientific">Sutcliffiella tianshenii</name>
    <dbReference type="NCBI Taxonomy" id="1463404"/>
    <lineage>
        <taxon>Bacteria</taxon>
        <taxon>Bacillati</taxon>
        <taxon>Bacillota</taxon>
        <taxon>Bacilli</taxon>
        <taxon>Bacillales</taxon>
        <taxon>Bacillaceae</taxon>
        <taxon>Sutcliffiella</taxon>
    </lineage>
</organism>
<feature type="transmembrane region" description="Helical" evidence="1">
    <location>
        <begin position="44"/>
        <end position="65"/>
    </location>
</feature>
<keyword evidence="3" id="KW-1185">Reference proteome</keyword>
<gene>
    <name evidence="2" type="ORF">JOC95_000488</name>
</gene>
<evidence type="ECO:0000313" key="3">
    <source>
        <dbReference type="Proteomes" id="UP000737402"/>
    </source>
</evidence>
<evidence type="ECO:0000313" key="2">
    <source>
        <dbReference type="EMBL" id="MBM7618646.1"/>
    </source>
</evidence>
<sequence>MSDKRRPFQAMALMSAILSYLVGPTLVGLFGGRWLDGKIGTEPLFLVIGLLLGLAAGVYGVLYAVRQFFSGES</sequence>
<reference evidence="2 3" key="1">
    <citation type="submission" date="2021-01" db="EMBL/GenBank/DDBJ databases">
        <title>Genomic Encyclopedia of Type Strains, Phase IV (KMG-IV): sequencing the most valuable type-strain genomes for metagenomic binning, comparative biology and taxonomic classification.</title>
        <authorList>
            <person name="Goeker M."/>
        </authorList>
    </citation>
    <scope>NUCLEOTIDE SEQUENCE [LARGE SCALE GENOMIC DNA]</scope>
    <source>
        <strain evidence="2 3">DSM 25879</strain>
    </source>
</reference>
<dbReference type="RefSeq" id="WP_204413018.1">
    <property type="nucleotide sequence ID" value="NZ_JAFBED010000001.1"/>
</dbReference>
<comment type="caution">
    <text evidence="2">The sequence shown here is derived from an EMBL/GenBank/DDBJ whole genome shotgun (WGS) entry which is preliminary data.</text>
</comment>
<protein>
    <submittedName>
        <fullName evidence="2">F0F1-type ATP synthase assembly protein I</fullName>
    </submittedName>
</protein>
<proteinExistence type="predicted"/>
<keyword evidence="1" id="KW-0812">Transmembrane</keyword>
<dbReference type="Proteomes" id="UP000737402">
    <property type="component" value="Unassembled WGS sequence"/>
</dbReference>
<evidence type="ECO:0000256" key="1">
    <source>
        <dbReference type="SAM" id="Phobius"/>
    </source>
</evidence>
<keyword evidence="1" id="KW-1133">Transmembrane helix</keyword>
<dbReference type="EMBL" id="JAFBED010000001">
    <property type="protein sequence ID" value="MBM7618646.1"/>
    <property type="molecule type" value="Genomic_DNA"/>
</dbReference>
<name>A0ABS2NVF1_9BACI</name>
<accession>A0ABS2NVF1</accession>
<dbReference type="InterPro" id="IPR032820">
    <property type="entry name" value="ATPase_put"/>
</dbReference>
<feature type="transmembrane region" description="Helical" evidence="1">
    <location>
        <begin position="12"/>
        <end position="32"/>
    </location>
</feature>
<dbReference type="Pfam" id="PF09527">
    <property type="entry name" value="ATPase_gene1"/>
    <property type="match status" value="1"/>
</dbReference>